<dbReference type="GO" id="GO:0043153">
    <property type="term" value="P:entrainment of circadian clock by photoperiod"/>
    <property type="evidence" value="ECO:0007669"/>
    <property type="project" value="TreeGrafter"/>
</dbReference>
<evidence type="ECO:0000256" key="3">
    <source>
        <dbReference type="ARBA" id="ARBA00005862"/>
    </source>
</evidence>
<comment type="similarity">
    <text evidence="3">Belongs to the DNA photolyase class-1 family.</text>
</comment>
<comment type="caution">
    <text evidence="13">The sequence shown here is derived from an EMBL/GenBank/DDBJ whole genome shotgun (WGS) entry which is preliminary data.</text>
</comment>
<reference evidence="13" key="1">
    <citation type="submission" date="2020-06" db="EMBL/GenBank/DDBJ databases">
        <title>Draft genome of Bugula neritina, a colonial animal packing powerful symbionts and potential medicines.</title>
        <authorList>
            <person name="Rayko M."/>
        </authorList>
    </citation>
    <scope>NUCLEOTIDE SEQUENCE [LARGE SCALE GENOMIC DNA]</scope>
    <source>
        <strain evidence="13">Kwan_BN1</strain>
    </source>
</reference>
<dbReference type="Gene3D" id="1.10.579.10">
    <property type="entry name" value="DNA Cyclobutane Dipyrimidine Photolyase, subunit A, domain 3"/>
    <property type="match status" value="1"/>
</dbReference>
<dbReference type="GO" id="GO:0048471">
    <property type="term" value="C:perinuclear region of cytoplasm"/>
    <property type="evidence" value="ECO:0007669"/>
    <property type="project" value="UniProtKB-SubCell"/>
</dbReference>
<keyword evidence="14" id="KW-1185">Reference proteome</keyword>
<evidence type="ECO:0000256" key="7">
    <source>
        <dbReference type="ARBA" id="ARBA00022741"/>
    </source>
</evidence>
<feature type="binding site" evidence="11">
    <location>
        <begin position="8"/>
        <end position="10"/>
    </location>
    <ligand>
        <name>FAD</name>
        <dbReference type="ChEBI" id="CHEBI:57692"/>
    </ligand>
</feature>
<evidence type="ECO:0000256" key="4">
    <source>
        <dbReference type="ARBA" id="ARBA00021159"/>
    </source>
</evidence>
<dbReference type="GO" id="GO:0005634">
    <property type="term" value="C:nucleus"/>
    <property type="evidence" value="ECO:0007669"/>
    <property type="project" value="UniProtKB-SubCell"/>
</dbReference>
<dbReference type="Pfam" id="PF03441">
    <property type="entry name" value="FAD_binding_7"/>
    <property type="match status" value="1"/>
</dbReference>
<dbReference type="Proteomes" id="UP000593567">
    <property type="component" value="Unassembled WGS sequence"/>
</dbReference>
<dbReference type="GO" id="GO:0003677">
    <property type="term" value="F:DNA binding"/>
    <property type="evidence" value="ECO:0007669"/>
    <property type="project" value="TreeGrafter"/>
</dbReference>
<keyword evidence="5" id="KW-0963">Cytoplasm</keyword>
<accession>A0A7J7KKV0</accession>
<keyword evidence="9" id="KW-0675">Receptor</keyword>
<evidence type="ECO:0000256" key="9">
    <source>
        <dbReference type="ARBA" id="ARBA00023170"/>
    </source>
</evidence>
<dbReference type="SUPFAM" id="SSF48173">
    <property type="entry name" value="Cryptochrome/photolyase FAD-binding domain"/>
    <property type="match status" value="1"/>
</dbReference>
<feature type="domain" description="Cryptochrome/DNA photolyase FAD-binding" evidence="12">
    <location>
        <begin position="1"/>
        <end position="108"/>
    </location>
</feature>
<keyword evidence="6 11" id="KW-0285">Flavoprotein</keyword>
<evidence type="ECO:0000313" key="13">
    <source>
        <dbReference type="EMBL" id="KAF6038965.1"/>
    </source>
</evidence>
<keyword evidence="7" id="KW-0547">Nucleotide-binding</keyword>
<dbReference type="OrthoDB" id="435881at2759"/>
<dbReference type="GO" id="GO:0045892">
    <property type="term" value="P:negative regulation of DNA-templated transcription"/>
    <property type="evidence" value="ECO:0007669"/>
    <property type="project" value="TreeGrafter"/>
</dbReference>
<evidence type="ECO:0000256" key="1">
    <source>
        <dbReference type="ARBA" id="ARBA00004123"/>
    </source>
</evidence>
<gene>
    <name evidence="13" type="ORF">EB796_002749</name>
</gene>
<evidence type="ECO:0000256" key="8">
    <source>
        <dbReference type="ARBA" id="ARBA00022827"/>
    </source>
</evidence>
<dbReference type="PANTHER" id="PTHR11455">
    <property type="entry name" value="CRYPTOCHROME"/>
    <property type="match status" value="1"/>
</dbReference>
<dbReference type="InterPro" id="IPR002081">
    <property type="entry name" value="Cryptochrome/DNA_photolyase_1"/>
</dbReference>
<keyword evidence="10" id="KW-0539">Nucleus</keyword>
<dbReference type="InterPro" id="IPR005101">
    <property type="entry name" value="Cryptochr/Photolyase_FAD-bd"/>
</dbReference>
<sequence length="158" mass="18481">MFRKYLLDYDWSICAGNWMWVSSSAFEKALDCPRCFDPVKYGRRMDPYGLYVRRYVPVLKKMPLKYLFQPWLAPRKVQEDANCIVGKDYPERLNDHNSSAKDCNSKMDRVRQTMTEHVRDHCAPSSEQETRQFVWLPDEMALGEKCSGDDHCEGIAGL</sequence>
<organism evidence="13 14">
    <name type="scientific">Bugula neritina</name>
    <name type="common">Brown bryozoan</name>
    <name type="synonym">Sertularia neritina</name>
    <dbReference type="NCBI Taxonomy" id="10212"/>
    <lineage>
        <taxon>Eukaryota</taxon>
        <taxon>Metazoa</taxon>
        <taxon>Spiralia</taxon>
        <taxon>Lophotrochozoa</taxon>
        <taxon>Bryozoa</taxon>
        <taxon>Gymnolaemata</taxon>
        <taxon>Cheilostomatida</taxon>
        <taxon>Flustrina</taxon>
        <taxon>Buguloidea</taxon>
        <taxon>Bugulidae</taxon>
        <taxon>Bugula</taxon>
    </lineage>
</organism>
<keyword evidence="8 11" id="KW-0274">FAD</keyword>
<name>A0A7J7KKV0_BUGNE</name>
<comment type="cofactor">
    <cofactor evidence="11">
        <name>FAD</name>
        <dbReference type="ChEBI" id="CHEBI:57692"/>
    </cofactor>
    <text evidence="11">Binds 1 FAD per subunit.</text>
</comment>
<dbReference type="InterPro" id="IPR036134">
    <property type="entry name" value="Crypto/Photolyase_FAD-like_sf"/>
</dbReference>
<dbReference type="GO" id="GO:0071949">
    <property type="term" value="F:FAD binding"/>
    <property type="evidence" value="ECO:0007669"/>
    <property type="project" value="TreeGrafter"/>
</dbReference>
<evidence type="ECO:0000256" key="2">
    <source>
        <dbReference type="ARBA" id="ARBA00004556"/>
    </source>
</evidence>
<dbReference type="EMBL" id="VXIV02000324">
    <property type="protein sequence ID" value="KAF6038965.1"/>
    <property type="molecule type" value="Genomic_DNA"/>
</dbReference>
<evidence type="ECO:0000259" key="12">
    <source>
        <dbReference type="Pfam" id="PF03441"/>
    </source>
</evidence>
<evidence type="ECO:0000256" key="6">
    <source>
        <dbReference type="ARBA" id="ARBA00022630"/>
    </source>
</evidence>
<evidence type="ECO:0000313" key="14">
    <source>
        <dbReference type="Proteomes" id="UP000593567"/>
    </source>
</evidence>
<dbReference type="PANTHER" id="PTHR11455:SF17">
    <property type="entry name" value="CRYPTOCHROME-1"/>
    <property type="match status" value="1"/>
</dbReference>
<evidence type="ECO:0000256" key="11">
    <source>
        <dbReference type="PIRSR" id="PIRSR602081-1"/>
    </source>
</evidence>
<comment type="subcellular location">
    <subcellularLocation>
        <location evidence="2">Cytoplasm</location>
        <location evidence="2">Perinuclear region</location>
    </subcellularLocation>
    <subcellularLocation>
        <location evidence="1">Nucleus</location>
    </subcellularLocation>
</comment>
<evidence type="ECO:0000256" key="10">
    <source>
        <dbReference type="ARBA" id="ARBA00023242"/>
    </source>
</evidence>
<protein>
    <recommendedName>
        <fullName evidence="4">Cryptochrome-1</fullName>
    </recommendedName>
</protein>
<evidence type="ECO:0000256" key="5">
    <source>
        <dbReference type="ARBA" id="ARBA00022490"/>
    </source>
</evidence>
<dbReference type="GO" id="GO:0032922">
    <property type="term" value="P:circadian regulation of gene expression"/>
    <property type="evidence" value="ECO:0007669"/>
    <property type="project" value="TreeGrafter"/>
</dbReference>
<dbReference type="AlphaFoldDB" id="A0A7J7KKV0"/>
<proteinExistence type="inferred from homology"/>